<dbReference type="EMBL" id="FOMW01000004">
    <property type="protein sequence ID" value="SFD96525.1"/>
    <property type="molecule type" value="Genomic_DNA"/>
</dbReference>
<comment type="subunit">
    <text evidence="9">The complex comprises the extracytoplasmic solute receptor protein and the two transmembrane proteins.</text>
</comment>
<keyword evidence="3" id="KW-1003">Cell membrane</keyword>
<dbReference type="PANTHER" id="PTHR35011">
    <property type="entry name" value="2,3-DIKETO-L-GULONATE TRAP TRANSPORTER SMALL PERMEASE PROTEIN YIAM"/>
    <property type="match status" value="1"/>
</dbReference>
<dbReference type="Proteomes" id="UP000198977">
    <property type="component" value="Unassembled WGS sequence"/>
</dbReference>
<dbReference type="GO" id="GO:0005886">
    <property type="term" value="C:plasma membrane"/>
    <property type="evidence" value="ECO:0007669"/>
    <property type="project" value="UniProtKB-SubCell"/>
</dbReference>
<sequence length="154" mass="16688">MQILSYLSKALLAGTMIAIILAVGLGVVFRYVLNSPLFWSDEISRYALVWMTFLGGASLVGRADGHVKVDYFVDKMSPQMKKFATLFAAFVVVGLLCLITIGGVLWILKSTHASSPAMGVPMIFVYSVIPISGVIGIARLIRYLLSDATPTVKD</sequence>
<name>A0A1I1WMX7_9RHOB</name>
<reference evidence="11 12" key="1">
    <citation type="submission" date="2016-10" db="EMBL/GenBank/DDBJ databases">
        <authorList>
            <person name="de Groot N.N."/>
        </authorList>
    </citation>
    <scope>NUCLEOTIDE SEQUENCE [LARGE SCALE GENOMIC DNA]</scope>
    <source>
        <strain evidence="11 12">DSM 11443</strain>
    </source>
</reference>
<dbReference type="OrthoDB" id="4964541at2"/>
<evidence type="ECO:0000256" key="1">
    <source>
        <dbReference type="ARBA" id="ARBA00004429"/>
    </source>
</evidence>
<evidence type="ECO:0000313" key="11">
    <source>
        <dbReference type="EMBL" id="SFD96525.1"/>
    </source>
</evidence>
<dbReference type="PANTHER" id="PTHR35011:SF2">
    <property type="entry name" value="2,3-DIKETO-L-GULONATE TRAP TRANSPORTER SMALL PERMEASE PROTEIN YIAM"/>
    <property type="match status" value="1"/>
</dbReference>
<dbReference type="InterPro" id="IPR007387">
    <property type="entry name" value="TRAP_DctQ"/>
</dbReference>
<dbReference type="GO" id="GO:0022857">
    <property type="term" value="F:transmembrane transporter activity"/>
    <property type="evidence" value="ECO:0007669"/>
    <property type="project" value="UniProtKB-UniRule"/>
</dbReference>
<dbReference type="GO" id="GO:0015740">
    <property type="term" value="P:C4-dicarboxylate transport"/>
    <property type="evidence" value="ECO:0007669"/>
    <property type="project" value="TreeGrafter"/>
</dbReference>
<feature type="transmembrane region" description="Helical" evidence="9">
    <location>
        <begin position="45"/>
        <end position="63"/>
    </location>
</feature>
<keyword evidence="4 9" id="KW-0997">Cell inner membrane</keyword>
<keyword evidence="6 9" id="KW-1133">Transmembrane helix</keyword>
<evidence type="ECO:0000256" key="8">
    <source>
        <dbReference type="ARBA" id="ARBA00038436"/>
    </source>
</evidence>
<feature type="domain" description="Tripartite ATP-independent periplasmic transporters DctQ component" evidence="10">
    <location>
        <begin position="19"/>
        <end position="147"/>
    </location>
</feature>
<feature type="transmembrane region" description="Helical" evidence="9">
    <location>
        <begin position="83"/>
        <end position="108"/>
    </location>
</feature>
<evidence type="ECO:0000313" key="12">
    <source>
        <dbReference type="Proteomes" id="UP000198977"/>
    </source>
</evidence>
<evidence type="ECO:0000259" key="10">
    <source>
        <dbReference type="Pfam" id="PF04290"/>
    </source>
</evidence>
<dbReference type="Pfam" id="PF04290">
    <property type="entry name" value="DctQ"/>
    <property type="match status" value="1"/>
</dbReference>
<comment type="function">
    <text evidence="9">Part of the tripartite ATP-independent periplasmic (TRAP) transport system.</text>
</comment>
<evidence type="ECO:0000256" key="3">
    <source>
        <dbReference type="ARBA" id="ARBA00022475"/>
    </source>
</evidence>
<dbReference type="AlphaFoldDB" id="A0A1I1WMX7"/>
<keyword evidence="2 9" id="KW-0813">Transport</keyword>
<keyword evidence="12" id="KW-1185">Reference proteome</keyword>
<proteinExistence type="inferred from homology"/>
<dbReference type="STRING" id="74348.SAMN04488523_10460"/>
<gene>
    <name evidence="11" type="ORF">SAMN04488523_10460</name>
</gene>
<feature type="transmembrane region" description="Helical" evidence="9">
    <location>
        <begin position="12"/>
        <end position="33"/>
    </location>
</feature>
<keyword evidence="7 9" id="KW-0472">Membrane</keyword>
<dbReference type="InterPro" id="IPR055348">
    <property type="entry name" value="DctQ"/>
</dbReference>
<protein>
    <recommendedName>
        <fullName evidence="9">TRAP transporter small permease protein</fullName>
    </recommendedName>
</protein>
<comment type="similarity">
    <text evidence="8 9">Belongs to the TRAP transporter small permease family.</text>
</comment>
<evidence type="ECO:0000256" key="6">
    <source>
        <dbReference type="ARBA" id="ARBA00022989"/>
    </source>
</evidence>
<feature type="transmembrane region" description="Helical" evidence="9">
    <location>
        <begin position="120"/>
        <end position="141"/>
    </location>
</feature>
<evidence type="ECO:0000256" key="7">
    <source>
        <dbReference type="ARBA" id="ARBA00023136"/>
    </source>
</evidence>
<keyword evidence="5 9" id="KW-0812">Transmembrane</keyword>
<evidence type="ECO:0000256" key="2">
    <source>
        <dbReference type="ARBA" id="ARBA00022448"/>
    </source>
</evidence>
<accession>A0A1I1WMX7</accession>
<evidence type="ECO:0000256" key="4">
    <source>
        <dbReference type="ARBA" id="ARBA00022519"/>
    </source>
</evidence>
<evidence type="ECO:0000256" key="5">
    <source>
        <dbReference type="ARBA" id="ARBA00022692"/>
    </source>
</evidence>
<evidence type="ECO:0000256" key="9">
    <source>
        <dbReference type="RuleBase" id="RU369079"/>
    </source>
</evidence>
<organism evidence="11 12">
    <name type="scientific">Sulfitobacter brevis</name>
    <dbReference type="NCBI Taxonomy" id="74348"/>
    <lineage>
        <taxon>Bacteria</taxon>
        <taxon>Pseudomonadati</taxon>
        <taxon>Pseudomonadota</taxon>
        <taxon>Alphaproteobacteria</taxon>
        <taxon>Rhodobacterales</taxon>
        <taxon>Roseobacteraceae</taxon>
        <taxon>Sulfitobacter</taxon>
    </lineage>
</organism>
<comment type="subcellular location">
    <subcellularLocation>
        <location evidence="1 9">Cell inner membrane</location>
        <topology evidence="1 9">Multi-pass membrane protein</topology>
    </subcellularLocation>
</comment>